<name>K6YI81_9ALTE</name>
<dbReference type="STRING" id="1127673.GLIP_3677"/>
<feature type="transmembrane region" description="Helical" evidence="1">
    <location>
        <begin position="15"/>
        <end position="35"/>
    </location>
</feature>
<evidence type="ECO:0000256" key="1">
    <source>
        <dbReference type="SAM" id="Phobius"/>
    </source>
</evidence>
<evidence type="ECO:0000313" key="3">
    <source>
        <dbReference type="Proteomes" id="UP000006334"/>
    </source>
</evidence>
<keyword evidence="1" id="KW-0472">Membrane</keyword>
<reference evidence="2 3" key="1">
    <citation type="journal article" date="2017" name="Antonie Van Leeuwenhoek">
        <title>Rhizobium rhizosphaerae sp. nov., a novel species isolated from rice rhizosphere.</title>
        <authorList>
            <person name="Zhao J.J."/>
            <person name="Zhang J."/>
            <person name="Zhang R.J."/>
            <person name="Zhang C.W."/>
            <person name="Yin H.Q."/>
            <person name="Zhang X.X."/>
        </authorList>
    </citation>
    <scope>NUCLEOTIDE SEQUENCE [LARGE SCALE GENOMIC DNA]</scope>
    <source>
        <strain evidence="2 3">E3</strain>
    </source>
</reference>
<sequence length="38" mass="4352">MLSLYTSDDLNKMNTMYFTSIEQVLIVIIDAWGLAQRG</sequence>
<organism evidence="2 3">
    <name type="scientific">Aliiglaciecola lipolytica E3</name>
    <dbReference type="NCBI Taxonomy" id="1127673"/>
    <lineage>
        <taxon>Bacteria</taxon>
        <taxon>Pseudomonadati</taxon>
        <taxon>Pseudomonadota</taxon>
        <taxon>Gammaproteobacteria</taxon>
        <taxon>Alteromonadales</taxon>
        <taxon>Alteromonadaceae</taxon>
        <taxon>Aliiglaciecola</taxon>
    </lineage>
</organism>
<dbReference type="AlphaFoldDB" id="K6YI81"/>
<accession>K6YI81</accession>
<evidence type="ECO:0000313" key="2">
    <source>
        <dbReference type="EMBL" id="GAC16288.1"/>
    </source>
</evidence>
<gene>
    <name evidence="2" type="ORF">GLIP_3677</name>
</gene>
<keyword evidence="1" id="KW-1133">Transmembrane helix</keyword>
<proteinExistence type="predicted"/>
<comment type="caution">
    <text evidence="2">The sequence shown here is derived from an EMBL/GenBank/DDBJ whole genome shotgun (WGS) entry which is preliminary data.</text>
</comment>
<protein>
    <submittedName>
        <fullName evidence="2">Uncharacterized protein</fullName>
    </submittedName>
</protein>
<dbReference type="EMBL" id="BAEN01000068">
    <property type="protein sequence ID" value="GAC16288.1"/>
    <property type="molecule type" value="Genomic_DNA"/>
</dbReference>
<keyword evidence="3" id="KW-1185">Reference proteome</keyword>
<keyword evidence="1" id="KW-0812">Transmembrane</keyword>
<dbReference type="Proteomes" id="UP000006334">
    <property type="component" value="Unassembled WGS sequence"/>
</dbReference>